<evidence type="ECO:0000313" key="1">
    <source>
        <dbReference type="EMBL" id="BAG33282.1"/>
    </source>
</evidence>
<name>B2RIT7_PORG3</name>
<sequence>MHANGIFFVPKYSSKYGKKQQTEKQRPVPEMGWQPGAVNSNFALQSSALILIGSFVWIIKVDSNATSCIHFGGIDAKPLLLQMNAYSLPAAEIRTKNGRIVARVF</sequence>
<protein>
    <submittedName>
        <fullName evidence="1">Uncharacterized protein</fullName>
    </submittedName>
</protein>
<dbReference type="KEGG" id="pgn:PGN_0763"/>
<dbReference type="Proteomes" id="UP000008842">
    <property type="component" value="Chromosome"/>
</dbReference>
<accession>B2RIT7</accession>
<dbReference type="RefSeq" id="WP_012457760.1">
    <property type="nucleotide sequence ID" value="NZ_CP025930.1"/>
</dbReference>
<reference evidence="1 2" key="1">
    <citation type="journal article" date="2008" name="DNA Res.">
        <title>Determination of the genome sequence of Porphyromonas gingivalis strain ATCC 33277 and genomic comparison with strain W83 revealed extensive genome rearrangements in P. gingivalis.</title>
        <authorList>
            <person name="Naito M."/>
            <person name="Hirakawa H."/>
            <person name="Yamashita A."/>
            <person name="Ohara N."/>
            <person name="Shoji M."/>
            <person name="Yukitake H."/>
            <person name="Nakayama K."/>
            <person name="Toh H."/>
            <person name="Yoshimura F."/>
            <person name="Kuhara S."/>
            <person name="Hattori M."/>
            <person name="Hayashi T."/>
            <person name="Nakayama K."/>
        </authorList>
    </citation>
    <scope>NUCLEOTIDE SEQUENCE [LARGE SCALE GENOMIC DNA]</scope>
    <source>
        <strain evidence="2">ATCC 33277 / DSM 20709 / CIP 103683 / JCM 12257 / NCTC 11834 / 2561</strain>
    </source>
</reference>
<dbReference type="HOGENOM" id="CLU_176996_0_0_10"/>
<organism evidence="1 2">
    <name type="scientific">Porphyromonas gingivalis (strain ATCC 33277 / DSM 20709 / CIP 103683 / JCM 12257 / NCTC 11834 / 2561)</name>
    <dbReference type="NCBI Taxonomy" id="431947"/>
    <lineage>
        <taxon>Bacteria</taxon>
        <taxon>Pseudomonadati</taxon>
        <taxon>Bacteroidota</taxon>
        <taxon>Bacteroidia</taxon>
        <taxon>Bacteroidales</taxon>
        <taxon>Porphyromonadaceae</taxon>
        <taxon>Porphyromonas</taxon>
    </lineage>
</organism>
<evidence type="ECO:0000313" key="2">
    <source>
        <dbReference type="Proteomes" id="UP000008842"/>
    </source>
</evidence>
<dbReference type="AlphaFoldDB" id="B2RIT7"/>
<proteinExistence type="predicted"/>
<dbReference type="EMBL" id="AP009380">
    <property type="protein sequence ID" value="BAG33282.1"/>
    <property type="molecule type" value="Genomic_DNA"/>
</dbReference>
<gene>
    <name evidence="1" type="ordered locus">PGN_0763</name>
</gene>